<dbReference type="AlphaFoldDB" id="A0A8J2Z766"/>
<keyword evidence="3" id="KW-1185">Reference proteome</keyword>
<sequence length="295" mass="32349">MKTVQKIILSTLISIAALSVINNAQASGDSANYGCQISSDLMTANYPMVNYVNPLSIPLAYWVHKAIGTDKWADVRMYTGTTDTRFASIHFTDVLINLPPKATGYVLQDTEGNDDNYFTLSALNVSPSESAYGQSYVQIDYKSGTGGTSWMQKYDRNDGSNNGWYNFGIASFSIGSDSSWSNWSQAWGNKMAIARATGAYQRNNSYYIMWPGYVSSDAPDGYTYNTIDTLLQKGGYYTGSGSNITYQCTPPLETVSNYDTDNAMDKNVNPLVRIMSVNNAGIAINMAQGQPLLLM</sequence>
<dbReference type="RefSeq" id="WP_117004080.1">
    <property type="nucleotide sequence ID" value="NZ_BMJS01000075.1"/>
</dbReference>
<reference evidence="2" key="1">
    <citation type="journal article" date="2014" name="Int. J. Syst. Evol. Microbiol.">
        <title>Complete genome sequence of Corynebacterium casei LMG S-19264T (=DSM 44701T), isolated from a smear-ripened cheese.</title>
        <authorList>
            <consortium name="US DOE Joint Genome Institute (JGI-PGF)"/>
            <person name="Walter F."/>
            <person name="Albersmeier A."/>
            <person name="Kalinowski J."/>
            <person name="Ruckert C."/>
        </authorList>
    </citation>
    <scope>NUCLEOTIDE SEQUENCE</scope>
    <source>
        <strain evidence="2">CGMCC 1.15758</strain>
    </source>
</reference>
<evidence type="ECO:0000313" key="3">
    <source>
        <dbReference type="Proteomes" id="UP000636949"/>
    </source>
</evidence>
<dbReference type="EMBL" id="BMJS01000075">
    <property type="protein sequence ID" value="GGG08636.1"/>
    <property type="molecule type" value="Genomic_DNA"/>
</dbReference>
<feature type="signal peptide" evidence="1">
    <location>
        <begin position="1"/>
        <end position="26"/>
    </location>
</feature>
<reference evidence="2" key="2">
    <citation type="submission" date="2020-09" db="EMBL/GenBank/DDBJ databases">
        <authorList>
            <person name="Sun Q."/>
            <person name="Zhou Y."/>
        </authorList>
    </citation>
    <scope>NUCLEOTIDE SEQUENCE</scope>
    <source>
        <strain evidence="2">CGMCC 1.15758</strain>
    </source>
</reference>
<comment type="caution">
    <text evidence="2">The sequence shown here is derived from an EMBL/GenBank/DDBJ whole genome shotgun (WGS) entry which is preliminary data.</text>
</comment>
<accession>A0A8J2Z766</accession>
<evidence type="ECO:0000313" key="2">
    <source>
        <dbReference type="EMBL" id="GGG08636.1"/>
    </source>
</evidence>
<protein>
    <submittedName>
        <fullName evidence="2">Uncharacterized protein</fullName>
    </submittedName>
</protein>
<organism evidence="2 3">
    <name type="scientific">Cysteiniphilum litorale</name>
    <dbReference type="NCBI Taxonomy" id="2056700"/>
    <lineage>
        <taxon>Bacteria</taxon>
        <taxon>Pseudomonadati</taxon>
        <taxon>Pseudomonadota</taxon>
        <taxon>Gammaproteobacteria</taxon>
        <taxon>Thiotrichales</taxon>
        <taxon>Fastidiosibacteraceae</taxon>
        <taxon>Cysteiniphilum</taxon>
    </lineage>
</organism>
<dbReference type="Proteomes" id="UP000636949">
    <property type="component" value="Unassembled WGS sequence"/>
</dbReference>
<name>A0A8J2Z766_9GAMM</name>
<keyword evidence="1" id="KW-0732">Signal</keyword>
<evidence type="ECO:0000256" key="1">
    <source>
        <dbReference type="SAM" id="SignalP"/>
    </source>
</evidence>
<feature type="chain" id="PRO_5035208624" evidence="1">
    <location>
        <begin position="27"/>
        <end position="295"/>
    </location>
</feature>
<gene>
    <name evidence="2" type="ORF">GCM10010995_27730</name>
</gene>
<proteinExistence type="predicted"/>